<dbReference type="EMBL" id="CP015901">
    <property type="protein sequence ID" value="ARE22838.1"/>
    <property type="molecule type" value="Genomic_DNA"/>
</dbReference>
<name>A0AA34TJK7_LACLC</name>
<reference evidence="1 2" key="1">
    <citation type="journal article" date="2017" name="BMC Genomics">
        <title>Comparative and functional genomics of the Lactococcus lactis taxon; insights into evolution and niche adaptation.</title>
        <authorList>
            <person name="Kelleher P."/>
            <person name="Bottacini F."/>
            <person name="Mahony J."/>
            <person name="Kilcawley K.N."/>
            <person name="van Sinderen D."/>
        </authorList>
    </citation>
    <scope>NUCLEOTIDE SEQUENCE [LARGE SCALE GENOMIC DNA]</scope>
    <source>
        <strain evidence="1 2">JM3</strain>
    </source>
</reference>
<evidence type="ECO:0000313" key="1">
    <source>
        <dbReference type="EMBL" id="ARE22838.1"/>
    </source>
</evidence>
<dbReference type="AlphaFoldDB" id="A0AA34TJK7"/>
<gene>
    <name evidence="1" type="ORF">LLJM3_0627</name>
</gene>
<sequence length="54" mass="6500">MKEKSGLVVKSYMLYDQNKNILLYPSYKFNEQQNKAINKQIMRYRKNNGLKVID</sequence>
<protein>
    <submittedName>
        <fullName evidence="1">Uncharacterized protein</fullName>
    </submittedName>
</protein>
<organism evidence="1 2">
    <name type="scientific">Lactococcus lactis subsp. cremoris</name>
    <name type="common">Streptococcus cremoris</name>
    <dbReference type="NCBI Taxonomy" id="1359"/>
    <lineage>
        <taxon>Bacteria</taxon>
        <taxon>Bacillati</taxon>
        <taxon>Bacillota</taxon>
        <taxon>Bacilli</taxon>
        <taxon>Lactobacillales</taxon>
        <taxon>Streptococcaceae</taxon>
        <taxon>Lactococcus</taxon>
    </lineage>
</organism>
<accession>A0AA34TJK7</accession>
<evidence type="ECO:0000313" key="2">
    <source>
        <dbReference type="Proteomes" id="UP000192161"/>
    </source>
</evidence>
<dbReference type="RefSeq" id="WP_162835693.1">
    <property type="nucleotide sequence ID" value="NZ_CP015900.2"/>
</dbReference>
<dbReference type="Proteomes" id="UP000192161">
    <property type="component" value="Chromosome"/>
</dbReference>
<proteinExistence type="predicted"/>